<comment type="caution">
    <text evidence="1">The sequence shown here is derived from an EMBL/GenBank/DDBJ whole genome shotgun (WGS) entry which is preliminary data.</text>
</comment>
<dbReference type="AlphaFoldDB" id="A0A5A7QNY2"/>
<sequence>MSTRLVTDVRAYMEEELQISFNLLFSESPDFRQACRCDECRHKITMLEEFESEIKWKKRLVGRYNLELDNIQLHCSSLRSAVGWTQGMLDLLYKHLEEVYQKSGAKFSRKRSRSDDLMGDMYYELVEMHGSCNLIDEHFENITTVVGKPSLDPIGPEIHYGFIKYEITAVKDKAFAILQQMAKLDDEMEKKGAEEGLDHSISKHYLEEQIKLVMELPAREVCEEATNIIPVALSVPYKRLLVREASTFIFGTSRDIIRERDSFWQQFLKRPSSGESKEHVSNGLNQTLHSLLQKVQDFKDHWEEKYAAIIGA</sequence>
<evidence type="ECO:0000313" key="2">
    <source>
        <dbReference type="Proteomes" id="UP000325081"/>
    </source>
</evidence>
<protein>
    <submittedName>
        <fullName evidence="1">GMP synthase [glutamine-hydrolyzing]</fullName>
    </submittedName>
</protein>
<evidence type="ECO:0000313" key="1">
    <source>
        <dbReference type="EMBL" id="GER46676.1"/>
    </source>
</evidence>
<organism evidence="1 2">
    <name type="scientific">Striga asiatica</name>
    <name type="common">Asiatic witchweed</name>
    <name type="synonym">Buchnera asiatica</name>
    <dbReference type="NCBI Taxonomy" id="4170"/>
    <lineage>
        <taxon>Eukaryota</taxon>
        <taxon>Viridiplantae</taxon>
        <taxon>Streptophyta</taxon>
        <taxon>Embryophyta</taxon>
        <taxon>Tracheophyta</taxon>
        <taxon>Spermatophyta</taxon>
        <taxon>Magnoliopsida</taxon>
        <taxon>eudicotyledons</taxon>
        <taxon>Gunneridae</taxon>
        <taxon>Pentapetalae</taxon>
        <taxon>asterids</taxon>
        <taxon>lamiids</taxon>
        <taxon>Lamiales</taxon>
        <taxon>Orobanchaceae</taxon>
        <taxon>Buchnereae</taxon>
        <taxon>Striga</taxon>
    </lineage>
</organism>
<dbReference type="Proteomes" id="UP000325081">
    <property type="component" value="Unassembled WGS sequence"/>
</dbReference>
<reference evidence="2" key="1">
    <citation type="journal article" date="2019" name="Curr. Biol.">
        <title>Genome Sequence of Striga asiatica Provides Insight into the Evolution of Plant Parasitism.</title>
        <authorList>
            <person name="Yoshida S."/>
            <person name="Kim S."/>
            <person name="Wafula E.K."/>
            <person name="Tanskanen J."/>
            <person name="Kim Y.M."/>
            <person name="Honaas L."/>
            <person name="Yang Z."/>
            <person name="Spallek T."/>
            <person name="Conn C.E."/>
            <person name="Ichihashi Y."/>
            <person name="Cheong K."/>
            <person name="Cui S."/>
            <person name="Der J.P."/>
            <person name="Gundlach H."/>
            <person name="Jiao Y."/>
            <person name="Hori C."/>
            <person name="Ishida J.K."/>
            <person name="Kasahara H."/>
            <person name="Kiba T."/>
            <person name="Kim M.S."/>
            <person name="Koo N."/>
            <person name="Laohavisit A."/>
            <person name="Lee Y.H."/>
            <person name="Lumba S."/>
            <person name="McCourt P."/>
            <person name="Mortimer J.C."/>
            <person name="Mutuku J.M."/>
            <person name="Nomura T."/>
            <person name="Sasaki-Sekimoto Y."/>
            <person name="Seto Y."/>
            <person name="Wang Y."/>
            <person name="Wakatake T."/>
            <person name="Sakakibara H."/>
            <person name="Demura T."/>
            <person name="Yamaguchi S."/>
            <person name="Yoneyama K."/>
            <person name="Manabe R.I."/>
            <person name="Nelson D.C."/>
            <person name="Schulman A.H."/>
            <person name="Timko M.P."/>
            <person name="dePamphilis C.W."/>
            <person name="Choi D."/>
            <person name="Shirasu K."/>
        </authorList>
    </citation>
    <scope>NUCLEOTIDE SEQUENCE [LARGE SCALE GENOMIC DNA]</scope>
    <source>
        <strain evidence="2">cv. UVA1</strain>
    </source>
</reference>
<keyword evidence="2" id="KW-1185">Reference proteome</keyword>
<dbReference type="EMBL" id="BKCP01007626">
    <property type="protein sequence ID" value="GER46676.1"/>
    <property type="molecule type" value="Genomic_DNA"/>
</dbReference>
<name>A0A5A7QNY2_STRAF</name>
<gene>
    <name evidence="1" type="ORF">STAS_23724</name>
</gene>
<accession>A0A5A7QNY2</accession>
<dbReference type="OrthoDB" id="928018at2759"/>
<proteinExistence type="predicted"/>